<dbReference type="Proteomes" id="UP000293360">
    <property type="component" value="Unassembled WGS sequence"/>
</dbReference>
<evidence type="ECO:0000256" key="2">
    <source>
        <dbReference type="SAM" id="Phobius"/>
    </source>
</evidence>
<dbReference type="OrthoDB" id="1470350at2759"/>
<keyword evidence="2" id="KW-0472">Membrane</keyword>
<dbReference type="STRING" id="155417.A0A4Q4TRX3"/>
<dbReference type="Gene3D" id="1.10.630.10">
    <property type="entry name" value="Cytochrome P450"/>
    <property type="match status" value="1"/>
</dbReference>
<dbReference type="GO" id="GO:0016705">
    <property type="term" value="F:oxidoreductase activity, acting on paired donors, with incorporation or reduction of molecular oxygen"/>
    <property type="evidence" value="ECO:0007669"/>
    <property type="project" value="InterPro"/>
</dbReference>
<evidence type="ECO:0000256" key="1">
    <source>
        <dbReference type="SAM" id="MobiDB-lite"/>
    </source>
</evidence>
<dbReference type="GO" id="GO:0004497">
    <property type="term" value="F:monooxygenase activity"/>
    <property type="evidence" value="ECO:0007669"/>
    <property type="project" value="InterPro"/>
</dbReference>
<evidence type="ECO:0000313" key="4">
    <source>
        <dbReference type="Proteomes" id="UP000293360"/>
    </source>
</evidence>
<organism evidence="3 4">
    <name type="scientific">Monosporascus ibericus</name>
    <dbReference type="NCBI Taxonomy" id="155417"/>
    <lineage>
        <taxon>Eukaryota</taxon>
        <taxon>Fungi</taxon>
        <taxon>Dikarya</taxon>
        <taxon>Ascomycota</taxon>
        <taxon>Pezizomycotina</taxon>
        <taxon>Sordariomycetes</taxon>
        <taxon>Xylariomycetidae</taxon>
        <taxon>Xylariales</taxon>
        <taxon>Xylariales incertae sedis</taxon>
        <taxon>Monosporascus</taxon>
    </lineage>
</organism>
<feature type="region of interest" description="Disordered" evidence="1">
    <location>
        <begin position="129"/>
        <end position="151"/>
    </location>
</feature>
<dbReference type="EMBL" id="QJNU01000035">
    <property type="protein sequence ID" value="RYP09488.1"/>
    <property type="molecule type" value="Genomic_DNA"/>
</dbReference>
<dbReference type="GO" id="GO:0005506">
    <property type="term" value="F:iron ion binding"/>
    <property type="evidence" value="ECO:0007669"/>
    <property type="project" value="InterPro"/>
</dbReference>
<dbReference type="GO" id="GO:0020037">
    <property type="term" value="F:heme binding"/>
    <property type="evidence" value="ECO:0007669"/>
    <property type="project" value="InterPro"/>
</dbReference>
<dbReference type="Pfam" id="PF00067">
    <property type="entry name" value="p450"/>
    <property type="match status" value="1"/>
</dbReference>
<name>A0A4Q4TRX3_9PEZI</name>
<keyword evidence="2" id="KW-1133">Transmembrane helix</keyword>
<evidence type="ECO:0000313" key="3">
    <source>
        <dbReference type="EMBL" id="RYP09488.1"/>
    </source>
</evidence>
<dbReference type="SUPFAM" id="SSF48264">
    <property type="entry name" value="Cytochrome P450"/>
    <property type="match status" value="1"/>
</dbReference>
<keyword evidence="4" id="KW-1185">Reference proteome</keyword>
<sequence length="151" mass="16036">MGPDLDESFGAVATQQFAPRASVAPGLIVILTFGAFIVLLLGAPPPLEVLELKLSQARNIPYLNATIEDTLRCAGAAGRLMRVATRGTEILGHKIPAGTEIAGLAAVRWQPVPVAKECRSASSRAALEKGDGKDWVHQPSAQDLDKFVPER</sequence>
<feature type="transmembrane region" description="Helical" evidence="2">
    <location>
        <begin position="23"/>
        <end position="43"/>
    </location>
</feature>
<gene>
    <name evidence="3" type="ORF">DL764_001267</name>
</gene>
<dbReference type="AlphaFoldDB" id="A0A4Q4TRX3"/>
<protein>
    <submittedName>
        <fullName evidence="3">Uncharacterized protein</fullName>
    </submittedName>
</protein>
<dbReference type="InterPro" id="IPR001128">
    <property type="entry name" value="Cyt_P450"/>
</dbReference>
<dbReference type="InterPro" id="IPR036396">
    <property type="entry name" value="Cyt_P450_sf"/>
</dbReference>
<reference evidence="3 4" key="1">
    <citation type="submission" date="2018-06" db="EMBL/GenBank/DDBJ databases">
        <title>Complete Genomes of Monosporascus.</title>
        <authorList>
            <person name="Robinson A.J."/>
            <person name="Natvig D.O."/>
        </authorList>
    </citation>
    <scope>NUCLEOTIDE SEQUENCE [LARGE SCALE GENOMIC DNA]</scope>
    <source>
        <strain evidence="3 4">CBS 110550</strain>
    </source>
</reference>
<proteinExistence type="predicted"/>
<comment type="caution">
    <text evidence="3">The sequence shown here is derived from an EMBL/GenBank/DDBJ whole genome shotgun (WGS) entry which is preliminary data.</text>
</comment>
<keyword evidence="2" id="KW-0812">Transmembrane</keyword>
<accession>A0A4Q4TRX3</accession>